<evidence type="ECO:0000313" key="2">
    <source>
        <dbReference type="Proteomes" id="UP000767446"/>
    </source>
</evidence>
<dbReference type="Proteomes" id="UP000767446">
    <property type="component" value="Unassembled WGS sequence"/>
</dbReference>
<comment type="caution">
    <text evidence="1">The sequence shown here is derived from an EMBL/GenBank/DDBJ whole genome shotgun (WGS) entry which is preliminary data.</text>
</comment>
<reference evidence="1" key="1">
    <citation type="submission" date="2021-02" db="EMBL/GenBank/DDBJ databases">
        <title>Metagenome analyses of Stigonema ocellatum DSM 106950, Chlorogloea purpurea SAG 13.99 and Gomphosphaeria aponina DSM 107014.</title>
        <authorList>
            <person name="Marter P."/>
            <person name="Huang S."/>
        </authorList>
    </citation>
    <scope>NUCLEOTIDE SEQUENCE</scope>
    <source>
        <strain evidence="1">JP213</strain>
    </source>
</reference>
<evidence type="ECO:0000313" key="1">
    <source>
        <dbReference type="EMBL" id="MBR8826523.1"/>
    </source>
</evidence>
<sequence>MNILLLKKIKKYWLESINLQRKHPQKLSFKKLCQLFSKWYISQDPDKTPLTDQLPWITFPAIELLENFLTNDMKVFEYGSGGSTLFFARRVSEVVSVEHDKSWFNDVSKQIEKHNYNNCTIYLIEPKTSDNSKLDEASLKQIASDPDAYTSLSLINQSFRGKNFVDYVRLIDRFPDNYFDVILIDGRSRPSCFKHSLKKVKKGGYLVWDNTDQEHYLSTVNTAVRGYSRLDLPGPTPYADYFTITSLWCYILD</sequence>
<name>A0A941GWK0_9CHRO</name>
<organism evidence="1 2">
    <name type="scientific">Gomphosphaeria aponina SAG 52.96 = DSM 107014</name>
    <dbReference type="NCBI Taxonomy" id="1521640"/>
    <lineage>
        <taxon>Bacteria</taxon>
        <taxon>Bacillati</taxon>
        <taxon>Cyanobacteriota</taxon>
        <taxon>Cyanophyceae</taxon>
        <taxon>Oscillatoriophycideae</taxon>
        <taxon>Chroococcales</taxon>
        <taxon>Gomphosphaeriaceae</taxon>
        <taxon>Gomphosphaeria</taxon>
    </lineage>
</organism>
<dbReference type="Gene3D" id="3.40.50.150">
    <property type="entry name" value="Vaccinia Virus protein VP39"/>
    <property type="match status" value="1"/>
</dbReference>
<dbReference type="SUPFAM" id="SSF53335">
    <property type="entry name" value="S-adenosyl-L-methionine-dependent methyltransferases"/>
    <property type="match status" value="1"/>
</dbReference>
<proteinExistence type="predicted"/>
<dbReference type="AlphaFoldDB" id="A0A941GWK0"/>
<dbReference type="EMBL" id="JADQBC010000005">
    <property type="protein sequence ID" value="MBR8826523.1"/>
    <property type="molecule type" value="Genomic_DNA"/>
</dbReference>
<gene>
    <name evidence="1" type="ORF">DSM107014_01225</name>
</gene>
<dbReference type="InterPro" id="IPR029063">
    <property type="entry name" value="SAM-dependent_MTases_sf"/>
</dbReference>
<protein>
    <submittedName>
        <fullName evidence="1">Uncharacterized protein</fullName>
    </submittedName>
</protein>
<accession>A0A941GWK0</accession>